<dbReference type="SUPFAM" id="SSF51215">
    <property type="entry name" value="Regulatory protein AraC"/>
    <property type="match status" value="1"/>
</dbReference>
<accession>A0A1H7J150</accession>
<evidence type="ECO:0000259" key="4">
    <source>
        <dbReference type="PROSITE" id="PS01124"/>
    </source>
</evidence>
<evidence type="ECO:0000313" key="6">
    <source>
        <dbReference type="Proteomes" id="UP000186015"/>
    </source>
</evidence>
<dbReference type="GO" id="GO:0043565">
    <property type="term" value="F:sequence-specific DNA binding"/>
    <property type="evidence" value="ECO:0007669"/>
    <property type="project" value="InterPro"/>
</dbReference>
<evidence type="ECO:0000256" key="1">
    <source>
        <dbReference type="ARBA" id="ARBA00023015"/>
    </source>
</evidence>
<dbReference type="PANTHER" id="PTHR43280:SF10">
    <property type="entry name" value="REGULATORY PROTEIN POCR"/>
    <property type="match status" value="1"/>
</dbReference>
<keyword evidence="3" id="KW-0804">Transcription</keyword>
<gene>
    <name evidence="5" type="ORF">SAMN05216469_104178</name>
</gene>
<dbReference type="InterPro" id="IPR018060">
    <property type="entry name" value="HTH_AraC"/>
</dbReference>
<evidence type="ECO:0000256" key="2">
    <source>
        <dbReference type="ARBA" id="ARBA00023125"/>
    </source>
</evidence>
<keyword evidence="1" id="KW-0805">Transcription regulation</keyword>
<dbReference type="SMART" id="SM00342">
    <property type="entry name" value="HTH_ARAC"/>
    <property type="match status" value="1"/>
</dbReference>
<dbReference type="RefSeq" id="WP_242940190.1">
    <property type="nucleotide sequence ID" value="NZ_FOAT01000004.1"/>
</dbReference>
<name>A0A1H7J150_RUMAL</name>
<evidence type="ECO:0000256" key="3">
    <source>
        <dbReference type="ARBA" id="ARBA00023163"/>
    </source>
</evidence>
<keyword evidence="2" id="KW-0238">DNA-binding</keyword>
<feature type="domain" description="HTH araC/xylS-type" evidence="4">
    <location>
        <begin position="157"/>
        <end position="259"/>
    </location>
</feature>
<dbReference type="PROSITE" id="PS01124">
    <property type="entry name" value="HTH_ARAC_FAMILY_2"/>
    <property type="match status" value="1"/>
</dbReference>
<evidence type="ECO:0000313" key="5">
    <source>
        <dbReference type="EMBL" id="SEK68501.1"/>
    </source>
</evidence>
<proteinExistence type="predicted"/>
<dbReference type="EMBL" id="FOAT01000004">
    <property type="protein sequence ID" value="SEK68501.1"/>
    <property type="molecule type" value="Genomic_DNA"/>
</dbReference>
<reference evidence="5 6" key="1">
    <citation type="submission" date="2016-10" db="EMBL/GenBank/DDBJ databases">
        <authorList>
            <person name="de Groot N.N."/>
        </authorList>
    </citation>
    <scope>NUCLEOTIDE SEQUENCE [LARGE SCALE GENOMIC DNA]</scope>
    <source>
        <strain evidence="5 6">KH2T6</strain>
    </source>
</reference>
<protein>
    <submittedName>
        <fullName evidence="5">AraC family transcriptional regulator, arabinose operon regulatory protein</fullName>
    </submittedName>
</protein>
<dbReference type="GO" id="GO:0003700">
    <property type="term" value="F:DNA-binding transcription factor activity"/>
    <property type="evidence" value="ECO:0007669"/>
    <property type="project" value="InterPro"/>
</dbReference>
<dbReference type="Gene3D" id="1.10.10.60">
    <property type="entry name" value="Homeodomain-like"/>
    <property type="match status" value="1"/>
</dbReference>
<dbReference type="Proteomes" id="UP000186015">
    <property type="component" value="Unassembled WGS sequence"/>
</dbReference>
<dbReference type="SUPFAM" id="SSF46689">
    <property type="entry name" value="Homeodomain-like"/>
    <property type="match status" value="1"/>
</dbReference>
<dbReference type="AlphaFoldDB" id="A0A1H7J150"/>
<dbReference type="Pfam" id="PF12833">
    <property type="entry name" value="HTH_18"/>
    <property type="match status" value="1"/>
</dbReference>
<dbReference type="InterPro" id="IPR009057">
    <property type="entry name" value="Homeodomain-like_sf"/>
</dbReference>
<organism evidence="5 6">
    <name type="scientific">Ruminococcus albus</name>
    <dbReference type="NCBI Taxonomy" id="1264"/>
    <lineage>
        <taxon>Bacteria</taxon>
        <taxon>Bacillati</taxon>
        <taxon>Bacillota</taxon>
        <taxon>Clostridia</taxon>
        <taxon>Eubacteriales</taxon>
        <taxon>Oscillospiraceae</taxon>
        <taxon>Ruminococcus</taxon>
    </lineage>
</organism>
<dbReference type="InterPro" id="IPR037923">
    <property type="entry name" value="HTH-like"/>
</dbReference>
<dbReference type="Gene3D" id="2.60.120.280">
    <property type="entry name" value="Regulatory protein AraC"/>
    <property type="match status" value="1"/>
</dbReference>
<dbReference type="PANTHER" id="PTHR43280">
    <property type="entry name" value="ARAC-FAMILY TRANSCRIPTIONAL REGULATOR"/>
    <property type="match status" value="1"/>
</dbReference>
<sequence length="261" mass="30746">MMIINNVGYNHRHDTDFFIERPNGSGDCLLLILKTETIFTIDGQDIFVPKNSFFIYPQGVAQYYRCVPKHEFANDWVHFRFSEGEEAEFLKRKIPYAKGVPTDSVEFLSWCIKAIADEYTSGSPYAQENMEHYMWLIFNRVSDTLYLPDKQIKDAEHEILLTIRHKIYAEPYIPRSVTWAAHEVRMSPASFQYYYKKIFGVTFVQDFINAKTEYAKMLLTSTNLTAHDIAGKCGYRNYEHFTRQFKERCGITPLEYRKQKN</sequence>